<dbReference type="Ensembl" id="ENSCSRT00000007125.1">
    <property type="protein sequence ID" value="ENSCSRP00000006910.1"/>
    <property type="gene ID" value="ENSCSRG00000005093.1"/>
</dbReference>
<dbReference type="SMART" id="SM00263">
    <property type="entry name" value="LYZ1"/>
    <property type="match status" value="1"/>
</dbReference>
<dbReference type="PANTHER" id="PTHR11407:SF28">
    <property type="entry name" value="LYSOZYME C"/>
    <property type="match status" value="1"/>
</dbReference>
<dbReference type="Pfam" id="PF00062">
    <property type="entry name" value="Lys"/>
    <property type="match status" value="1"/>
</dbReference>
<comment type="similarity">
    <text evidence="3 12">Belongs to the glycosyl hydrolase 22 family.</text>
</comment>
<keyword evidence="8" id="KW-0378">Hydrolase</keyword>
<dbReference type="GO" id="GO:0050829">
    <property type="term" value="P:defense response to Gram-negative bacterium"/>
    <property type="evidence" value="ECO:0007669"/>
    <property type="project" value="TreeGrafter"/>
</dbReference>
<dbReference type="GO" id="GO:0005576">
    <property type="term" value="C:extracellular region"/>
    <property type="evidence" value="ECO:0007669"/>
    <property type="project" value="UniProtKB-SubCell"/>
</dbReference>
<reference evidence="13" key="1">
    <citation type="submission" date="2025-08" db="UniProtKB">
        <authorList>
            <consortium name="Ensembl"/>
        </authorList>
    </citation>
    <scope>IDENTIFICATION</scope>
</reference>
<dbReference type="GO" id="GO:0003796">
    <property type="term" value="F:lysozyme activity"/>
    <property type="evidence" value="ECO:0007669"/>
    <property type="project" value="UniProtKB-EC"/>
</dbReference>
<evidence type="ECO:0000256" key="4">
    <source>
        <dbReference type="ARBA" id="ARBA00012732"/>
    </source>
</evidence>
<proteinExistence type="inferred from homology"/>
<dbReference type="PANTHER" id="PTHR11407">
    <property type="entry name" value="LYSOZYME C"/>
    <property type="match status" value="1"/>
</dbReference>
<evidence type="ECO:0000256" key="7">
    <source>
        <dbReference type="ARBA" id="ARBA00022638"/>
    </source>
</evidence>
<dbReference type="Gene3D" id="1.10.530.10">
    <property type="match status" value="1"/>
</dbReference>
<evidence type="ECO:0000256" key="3">
    <source>
        <dbReference type="ARBA" id="ARBA00010859"/>
    </source>
</evidence>
<dbReference type="InterPro" id="IPR001916">
    <property type="entry name" value="Glyco_hydro_22"/>
</dbReference>
<dbReference type="PROSITE" id="PS51348">
    <property type="entry name" value="GLYCOSYL_HYDROL_F22_2"/>
    <property type="match status" value="1"/>
</dbReference>
<dbReference type="InterPro" id="IPR000974">
    <property type="entry name" value="Glyco_hydro_22_lys"/>
</dbReference>
<evidence type="ECO:0000256" key="6">
    <source>
        <dbReference type="ARBA" id="ARBA00022529"/>
    </source>
</evidence>
<dbReference type="GO" id="GO:0050830">
    <property type="term" value="P:defense response to Gram-positive bacterium"/>
    <property type="evidence" value="ECO:0007669"/>
    <property type="project" value="TreeGrafter"/>
</dbReference>
<evidence type="ECO:0000256" key="10">
    <source>
        <dbReference type="ARBA" id="ARBA00023295"/>
    </source>
</evidence>
<organism evidence="13 14">
    <name type="scientific">Chelydra serpentina</name>
    <name type="common">Snapping turtle</name>
    <name type="synonym">Testudo serpentina</name>
    <dbReference type="NCBI Taxonomy" id="8475"/>
    <lineage>
        <taxon>Eukaryota</taxon>
        <taxon>Metazoa</taxon>
        <taxon>Chordata</taxon>
        <taxon>Craniata</taxon>
        <taxon>Vertebrata</taxon>
        <taxon>Euteleostomi</taxon>
        <taxon>Archelosauria</taxon>
        <taxon>Testudinata</taxon>
        <taxon>Testudines</taxon>
        <taxon>Cryptodira</taxon>
        <taxon>Durocryptodira</taxon>
        <taxon>Americhelydia</taxon>
        <taxon>Chelydroidea</taxon>
        <taxon>Chelydridae</taxon>
        <taxon>Chelydra</taxon>
    </lineage>
</organism>
<dbReference type="Proteomes" id="UP000694403">
    <property type="component" value="Unplaced"/>
</dbReference>
<evidence type="ECO:0000256" key="11">
    <source>
        <dbReference type="ARBA" id="ARBA00054602"/>
    </source>
</evidence>
<comment type="function">
    <text evidence="11">Lysozymes have primarily a bacteriolytic function; those in tissues and body fluids are associated with the monocyte-macrophage system and enhance the activity of immunoagents. Has strong bacteriolytic activity against M.luteus and V.cholerae, weak bacteriolytic activity against P.aeruginosa and no activity against A.hydrophila.</text>
</comment>
<evidence type="ECO:0000256" key="2">
    <source>
        <dbReference type="ARBA" id="ARBA00004613"/>
    </source>
</evidence>
<evidence type="ECO:0000313" key="13">
    <source>
        <dbReference type="Ensembl" id="ENSCSRP00000006910.1"/>
    </source>
</evidence>
<keyword evidence="14" id="KW-1185">Reference proteome</keyword>
<sequence length="140" mass="15769">YTGDSTGPDIRLAQMGLETYIFTPSLGNFWVCTARYESNFNTRAMHYNKPSRSTDYGILQINSCWWCNDGKTPRAKNACGIQCHGSNAKKDITARVNCAKRIVRTSNGMRAWYGALSWAKNCSLTSTLPVWDWYTPSHLG</sequence>
<evidence type="ECO:0000256" key="1">
    <source>
        <dbReference type="ARBA" id="ARBA00000632"/>
    </source>
</evidence>
<keyword evidence="9" id="KW-1015">Disulfide bond</keyword>
<dbReference type="InterPro" id="IPR023346">
    <property type="entry name" value="Lysozyme-like_dom_sf"/>
</dbReference>
<dbReference type="EC" id="3.2.1.17" evidence="4"/>
<accession>A0A8C3S0N6</accession>
<keyword evidence="6" id="KW-0929">Antimicrobial</keyword>
<evidence type="ECO:0000313" key="14">
    <source>
        <dbReference type="Proteomes" id="UP000694403"/>
    </source>
</evidence>
<keyword evidence="7" id="KW-0081">Bacteriolytic enzyme</keyword>
<protein>
    <recommendedName>
        <fullName evidence="4">lysozyme</fullName>
        <ecNumber evidence="4">3.2.1.17</ecNumber>
    </recommendedName>
</protein>
<dbReference type="AlphaFoldDB" id="A0A8C3S0N6"/>
<dbReference type="GO" id="GO:0031640">
    <property type="term" value="P:killing of cells of another organism"/>
    <property type="evidence" value="ECO:0007669"/>
    <property type="project" value="UniProtKB-KW"/>
</dbReference>
<keyword evidence="10" id="KW-0326">Glycosidase</keyword>
<evidence type="ECO:0000256" key="9">
    <source>
        <dbReference type="ARBA" id="ARBA00023157"/>
    </source>
</evidence>
<reference evidence="13" key="2">
    <citation type="submission" date="2025-09" db="UniProtKB">
        <authorList>
            <consortium name="Ensembl"/>
        </authorList>
    </citation>
    <scope>IDENTIFICATION</scope>
</reference>
<evidence type="ECO:0000256" key="5">
    <source>
        <dbReference type="ARBA" id="ARBA00022525"/>
    </source>
</evidence>
<evidence type="ECO:0000256" key="12">
    <source>
        <dbReference type="RuleBase" id="RU004440"/>
    </source>
</evidence>
<dbReference type="PRINTS" id="PR00137">
    <property type="entry name" value="LYSOZYME"/>
</dbReference>
<dbReference type="SUPFAM" id="SSF53955">
    <property type="entry name" value="Lysozyme-like"/>
    <property type="match status" value="1"/>
</dbReference>
<evidence type="ECO:0000256" key="8">
    <source>
        <dbReference type="ARBA" id="ARBA00022801"/>
    </source>
</evidence>
<dbReference type="PRINTS" id="PR00135">
    <property type="entry name" value="LYZLACT"/>
</dbReference>
<comment type="subcellular location">
    <subcellularLocation>
        <location evidence="2">Secreted</location>
    </subcellularLocation>
</comment>
<keyword evidence="5" id="KW-0964">Secreted</keyword>
<dbReference type="FunFam" id="1.10.530.10:FF:000001">
    <property type="entry name" value="Lysozyme C"/>
    <property type="match status" value="1"/>
</dbReference>
<name>A0A8C3S0N6_CHESE</name>
<comment type="catalytic activity">
    <reaction evidence="1">
        <text>Hydrolysis of (1-&gt;4)-beta-linkages between N-acetylmuramic acid and N-acetyl-D-glucosamine residues in a peptidoglycan and between N-acetyl-D-glucosamine residues in chitodextrins.</text>
        <dbReference type="EC" id="3.2.1.17"/>
    </reaction>
</comment>